<feature type="compositionally biased region" description="Low complexity" evidence="2">
    <location>
        <begin position="450"/>
        <end position="465"/>
    </location>
</feature>
<dbReference type="GO" id="GO:0005930">
    <property type="term" value="C:axoneme"/>
    <property type="evidence" value="ECO:0007669"/>
    <property type="project" value="UniProtKB-SubCell"/>
</dbReference>
<dbReference type="EMBL" id="BLLF01003775">
    <property type="protein sequence ID" value="GFH28187.1"/>
    <property type="molecule type" value="Genomic_DNA"/>
</dbReference>
<feature type="region of interest" description="Disordered" evidence="2">
    <location>
        <begin position="418"/>
        <end position="467"/>
    </location>
</feature>
<evidence type="ECO:0000256" key="2">
    <source>
        <dbReference type="SAM" id="MobiDB-lite"/>
    </source>
</evidence>
<organism evidence="3 4">
    <name type="scientific">Haematococcus lacustris</name>
    <name type="common">Green alga</name>
    <name type="synonym">Haematococcus pluvialis</name>
    <dbReference type="NCBI Taxonomy" id="44745"/>
    <lineage>
        <taxon>Eukaryota</taxon>
        <taxon>Viridiplantae</taxon>
        <taxon>Chlorophyta</taxon>
        <taxon>core chlorophytes</taxon>
        <taxon>Chlorophyceae</taxon>
        <taxon>CS clade</taxon>
        <taxon>Chlamydomonadales</taxon>
        <taxon>Haematococcaceae</taxon>
        <taxon>Haematococcus</taxon>
    </lineage>
</organism>
<protein>
    <recommendedName>
        <fullName evidence="5">F-box domain-containing protein</fullName>
    </recommendedName>
</protein>
<name>A0A6A0A783_HAELA</name>
<comment type="subcellular location">
    <subcellularLocation>
        <location evidence="1">Cytoplasm</location>
        <location evidence="1">Cytoskeleton</location>
        <location evidence="1">Cilium axoneme</location>
    </subcellularLocation>
</comment>
<dbReference type="SUPFAM" id="SSF52058">
    <property type="entry name" value="L domain-like"/>
    <property type="match status" value="1"/>
</dbReference>
<evidence type="ECO:0000313" key="3">
    <source>
        <dbReference type="EMBL" id="GFH28187.1"/>
    </source>
</evidence>
<reference evidence="3 4" key="1">
    <citation type="submission" date="2020-02" db="EMBL/GenBank/DDBJ databases">
        <title>Draft genome sequence of Haematococcus lacustris strain NIES-144.</title>
        <authorList>
            <person name="Morimoto D."/>
            <person name="Nakagawa S."/>
            <person name="Yoshida T."/>
            <person name="Sawayama S."/>
        </authorList>
    </citation>
    <scope>NUCLEOTIDE SEQUENCE [LARGE SCALE GENOMIC DNA]</scope>
    <source>
        <strain evidence="3 4">NIES-144</strain>
    </source>
</reference>
<accession>A0A6A0A783</accession>
<dbReference type="AlphaFoldDB" id="A0A6A0A783"/>
<gene>
    <name evidence="3" type="ORF">HaLaN_26632</name>
</gene>
<feature type="compositionally biased region" description="Low complexity" evidence="2">
    <location>
        <begin position="418"/>
        <end position="437"/>
    </location>
</feature>
<keyword evidence="4" id="KW-1185">Reference proteome</keyword>
<dbReference type="InterPro" id="IPR032675">
    <property type="entry name" value="LRR_dom_sf"/>
</dbReference>
<dbReference type="Gene3D" id="3.80.10.10">
    <property type="entry name" value="Ribonuclease Inhibitor"/>
    <property type="match status" value="1"/>
</dbReference>
<comment type="caution">
    <text evidence="3">The sequence shown here is derived from an EMBL/GenBank/DDBJ whole genome shotgun (WGS) entry which is preliminary data.</text>
</comment>
<evidence type="ECO:0000256" key="1">
    <source>
        <dbReference type="ARBA" id="ARBA00004430"/>
    </source>
</evidence>
<proteinExistence type="predicted"/>
<evidence type="ECO:0000313" key="4">
    <source>
        <dbReference type="Proteomes" id="UP000485058"/>
    </source>
</evidence>
<dbReference type="Proteomes" id="UP000485058">
    <property type="component" value="Unassembled WGS sequence"/>
</dbReference>
<evidence type="ECO:0008006" key="5">
    <source>
        <dbReference type="Google" id="ProtNLM"/>
    </source>
</evidence>
<sequence>MLSDMLQRFPGIGSAVYQHLDADSRRAMRLVCKQLRAAIDDAVDSLEIDTIGSDDPDEVLQRLARTSLRPSKLYLGETESSTQPSLLLAALAARELVHEGSLAACTQLTTLLGCKWFPALTQLTQLQQLGVVEDLPSNCLPLLATLPQLTDLRLQSCPLQPSSQLSRFLFQHLTSLTVTSILSRDLAALDCPQLQTLTLSELQVDSAASLRACASGILQHCCAIYKVFTYDHGEEFKEAAAGAGVRQLGPPPSASALLEALAPWQPRSGKAIEELGLWHLSDVTREALEWLPVNIKSLELMYCHLLPGALSSVATRLTQLTCLDLTSSPVALAELQLLAARAQQAVPHVLAGAFSPDGLASLLAGFVLSRQRHAPLGNAAARPRLAEHSLAAWVVQATSPPGLQPAGRPSKRLARLMQERQQQLQRPTPAAGAVAAAQRPSRLQQRGRGHTAAPAARPGAGQGPRVGLECADQLDWMGKSRAHGQMLL</sequence>